<dbReference type="OrthoDB" id="6509636at2759"/>
<organism evidence="3 4">
    <name type="scientific">Paraphaeosphaeria minitans</name>
    <dbReference type="NCBI Taxonomy" id="565426"/>
    <lineage>
        <taxon>Eukaryota</taxon>
        <taxon>Fungi</taxon>
        <taxon>Dikarya</taxon>
        <taxon>Ascomycota</taxon>
        <taxon>Pezizomycotina</taxon>
        <taxon>Dothideomycetes</taxon>
        <taxon>Pleosporomycetidae</taxon>
        <taxon>Pleosporales</taxon>
        <taxon>Massarineae</taxon>
        <taxon>Didymosphaeriaceae</taxon>
        <taxon>Paraphaeosphaeria</taxon>
    </lineage>
</organism>
<dbReference type="GO" id="GO:0016405">
    <property type="term" value="F:CoA-ligase activity"/>
    <property type="evidence" value="ECO:0007669"/>
    <property type="project" value="TreeGrafter"/>
</dbReference>
<evidence type="ECO:0000313" key="3">
    <source>
        <dbReference type="EMBL" id="KAF9735090.1"/>
    </source>
</evidence>
<dbReference type="InterPro" id="IPR042099">
    <property type="entry name" value="ANL_N_sf"/>
</dbReference>
<proteinExistence type="predicted"/>
<dbReference type="PANTHER" id="PTHR24096">
    <property type="entry name" value="LONG-CHAIN-FATTY-ACID--COA LIGASE"/>
    <property type="match status" value="1"/>
</dbReference>
<dbReference type="CDD" id="cd05911">
    <property type="entry name" value="Firefly_Luc_like"/>
    <property type="match status" value="1"/>
</dbReference>
<dbReference type="InterPro" id="IPR020845">
    <property type="entry name" value="AMP-binding_CS"/>
</dbReference>
<dbReference type="InterPro" id="IPR000873">
    <property type="entry name" value="AMP-dep_synth/lig_dom"/>
</dbReference>
<dbReference type="Proteomes" id="UP000756921">
    <property type="component" value="Unassembled WGS sequence"/>
</dbReference>
<name>A0A9P6GHH0_9PLEO</name>
<feature type="domain" description="AMP-binding enzyme C-terminal" evidence="2">
    <location>
        <begin position="450"/>
        <end position="532"/>
    </location>
</feature>
<dbReference type="PROSITE" id="PS00455">
    <property type="entry name" value="AMP_BINDING"/>
    <property type="match status" value="1"/>
</dbReference>
<dbReference type="InterPro" id="IPR025110">
    <property type="entry name" value="AMP-bd_C"/>
</dbReference>
<dbReference type="EMBL" id="WJXW01000006">
    <property type="protein sequence ID" value="KAF9735090.1"/>
    <property type="molecule type" value="Genomic_DNA"/>
</dbReference>
<dbReference type="Pfam" id="PF00501">
    <property type="entry name" value="AMP-binding"/>
    <property type="match status" value="1"/>
</dbReference>
<evidence type="ECO:0000259" key="2">
    <source>
        <dbReference type="Pfam" id="PF13193"/>
    </source>
</evidence>
<accession>A0A9P6GHH0</accession>
<dbReference type="InterPro" id="IPR045851">
    <property type="entry name" value="AMP-bd_C_sf"/>
</dbReference>
<dbReference type="Gene3D" id="3.30.300.30">
    <property type="match status" value="1"/>
</dbReference>
<dbReference type="AlphaFoldDB" id="A0A9P6GHH0"/>
<evidence type="ECO:0000313" key="4">
    <source>
        <dbReference type="Proteomes" id="UP000756921"/>
    </source>
</evidence>
<dbReference type="Pfam" id="PF13193">
    <property type="entry name" value="AMP-binding_C"/>
    <property type="match status" value="1"/>
</dbReference>
<reference evidence="3" key="1">
    <citation type="journal article" date="2020" name="Mol. Plant Microbe Interact.">
        <title>Genome Sequence of the Biocontrol Agent Coniothyrium minitans strain Conio (IMI 134523).</title>
        <authorList>
            <person name="Patel D."/>
            <person name="Shittu T.A."/>
            <person name="Baroncelli R."/>
            <person name="Muthumeenakshi S."/>
            <person name="Osborne T.H."/>
            <person name="Janganan T.K."/>
            <person name="Sreenivasaprasad S."/>
        </authorList>
    </citation>
    <scope>NUCLEOTIDE SEQUENCE</scope>
    <source>
        <strain evidence="3">Conio</strain>
    </source>
</reference>
<dbReference type="GO" id="GO:0019748">
    <property type="term" value="P:secondary metabolic process"/>
    <property type="evidence" value="ECO:0007669"/>
    <property type="project" value="TreeGrafter"/>
</dbReference>
<dbReference type="Gene3D" id="3.40.50.12780">
    <property type="entry name" value="N-terminal domain of ligase-like"/>
    <property type="match status" value="1"/>
</dbReference>
<keyword evidence="4" id="KW-1185">Reference proteome</keyword>
<feature type="domain" description="AMP-dependent synthetase/ligase" evidence="1">
    <location>
        <begin position="29"/>
        <end position="400"/>
    </location>
</feature>
<sequence>MPFLAKETVPIPTKDILSWACEGPEYDQDAPLYIDAANPSTTLSARQTKSLIRQLIAGFRAAGLQEGETVLVHSFNSIYYPVIVLGIIGAGCIYTGTNPSYTPAELEHAIRASDAKFILSEPELLPALQVAAKHLRLPNDRIRILDSTSRAEQTSSAALEYAPWRTLLSHGSRDWSPFDDEQTSRTTTAMLCFSSGTTGLPKAAQISHYNLVAQHTLAFEHNPRPYQLNRLVFLPMFHISTAPMCHTSPLRAGHAQFVMRRWDVDAVLDRVPALGITDLVLVPPMVAALVAHPMPAAQKQARLRGLRWVIAGAAPLDRDLQARCQQLLPRGVLSQIWAMTETTCLASAFPYGEADDTGSVGRFLPGLDVKLLDDAAVDVTAYGVRGELAIRGPSVFRGYLGVPPSRDFDAEGYFRTGDMVWGDAATGKWYVVDRLKELIKVRGFQVAPAELEGVLLSHPGLLDAAVVGVPSPETGSEMPRAYVVRKANADGERVSAGDVERWVEGRLARYKRLEGGVRFVGAGEIPKTASGKIKKREMREWVRREMGSKL</sequence>
<protein>
    <submittedName>
        <fullName evidence="3">4-coumarate- ligase</fullName>
    </submittedName>
</protein>
<comment type="caution">
    <text evidence="3">The sequence shown here is derived from an EMBL/GenBank/DDBJ whole genome shotgun (WGS) entry which is preliminary data.</text>
</comment>
<dbReference type="SUPFAM" id="SSF56801">
    <property type="entry name" value="Acetyl-CoA synthetase-like"/>
    <property type="match status" value="1"/>
</dbReference>
<dbReference type="PANTHER" id="PTHR24096:SF265">
    <property type="entry name" value="ENZYME, PUTATIVE (AFU_ORTHOLOGUE AFUA_5G14270)-RELATED"/>
    <property type="match status" value="1"/>
</dbReference>
<evidence type="ECO:0000259" key="1">
    <source>
        <dbReference type="Pfam" id="PF00501"/>
    </source>
</evidence>
<gene>
    <name evidence="3" type="ORF">PMIN01_06495</name>
</gene>
<keyword evidence="3" id="KW-0436">Ligase</keyword>